<dbReference type="Gene3D" id="3.90.180.10">
    <property type="entry name" value="Medium-chain alcohol dehydrogenases, catalytic domain"/>
    <property type="match status" value="1"/>
</dbReference>
<sequence>MTSKLRVIFAQRPAPHESLKIAEHPIFNELRTIGLERVPLNDGYLTKTLILTPEPAMRERMRNPSIFEKL</sequence>
<gene>
    <name evidence="1" type="ORF">CVT25_012559</name>
</gene>
<protein>
    <submittedName>
        <fullName evidence="1">Uncharacterized protein</fullName>
    </submittedName>
</protein>
<evidence type="ECO:0000313" key="1">
    <source>
        <dbReference type="EMBL" id="PPQ86839.1"/>
    </source>
</evidence>
<reference evidence="1 2" key="1">
    <citation type="journal article" date="2018" name="Evol. Lett.">
        <title>Horizontal gene cluster transfer increased hallucinogenic mushroom diversity.</title>
        <authorList>
            <person name="Reynolds H.T."/>
            <person name="Vijayakumar V."/>
            <person name="Gluck-Thaler E."/>
            <person name="Korotkin H.B."/>
            <person name="Matheny P.B."/>
            <person name="Slot J.C."/>
        </authorList>
    </citation>
    <scope>NUCLEOTIDE SEQUENCE [LARGE SCALE GENOMIC DNA]</scope>
    <source>
        <strain evidence="1 2">2631</strain>
    </source>
</reference>
<name>A0A409X7S3_PSICY</name>
<dbReference type="InParanoid" id="A0A409X7S3"/>
<evidence type="ECO:0000313" key="2">
    <source>
        <dbReference type="Proteomes" id="UP000283269"/>
    </source>
</evidence>
<accession>A0A409X7S3</accession>
<comment type="caution">
    <text evidence="1">The sequence shown here is derived from an EMBL/GenBank/DDBJ whole genome shotgun (WGS) entry which is preliminary data.</text>
</comment>
<proteinExistence type="predicted"/>
<organism evidence="1 2">
    <name type="scientific">Psilocybe cyanescens</name>
    <dbReference type="NCBI Taxonomy" id="93625"/>
    <lineage>
        <taxon>Eukaryota</taxon>
        <taxon>Fungi</taxon>
        <taxon>Dikarya</taxon>
        <taxon>Basidiomycota</taxon>
        <taxon>Agaricomycotina</taxon>
        <taxon>Agaricomycetes</taxon>
        <taxon>Agaricomycetidae</taxon>
        <taxon>Agaricales</taxon>
        <taxon>Agaricineae</taxon>
        <taxon>Strophariaceae</taxon>
        <taxon>Psilocybe</taxon>
    </lineage>
</organism>
<keyword evidence="2" id="KW-1185">Reference proteome</keyword>
<dbReference type="Proteomes" id="UP000283269">
    <property type="component" value="Unassembled WGS sequence"/>
</dbReference>
<dbReference type="AlphaFoldDB" id="A0A409X7S3"/>
<dbReference type="EMBL" id="NHYD01002413">
    <property type="protein sequence ID" value="PPQ86839.1"/>
    <property type="molecule type" value="Genomic_DNA"/>
</dbReference>
<dbReference type="OrthoDB" id="809632at2759"/>